<accession>A0ABM9CXD3</accession>
<proteinExistence type="predicted"/>
<gene>
    <name evidence="1" type="ORF">PAECIP111892_05584</name>
</gene>
<comment type="caution">
    <text evidence="1">The sequence shown here is derived from an EMBL/GenBank/DDBJ whole genome shotgun (WGS) entry which is preliminary data.</text>
</comment>
<dbReference type="EMBL" id="CAKMMG010000016">
    <property type="protein sequence ID" value="CAH1225236.1"/>
    <property type="molecule type" value="Genomic_DNA"/>
</dbReference>
<reference evidence="1" key="1">
    <citation type="submission" date="2022-01" db="EMBL/GenBank/DDBJ databases">
        <authorList>
            <person name="Criscuolo A."/>
        </authorList>
    </citation>
    <scope>NUCLEOTIDE SEQUENCE</scope>
    <source>
        <strain evidence="1">CIP111892</strain>
    </source>
</reference>
<organism evidence="1 2">
    <name type="scientific">Paenibacillus auburnensis</name>
    <dbReference type="NCBI Taxonomy" id="2905649"/>
    <lineage>
        <taxon>Bacteria</taxon>
        <taxon>Bacillati</taxon>
        <taxon>Bacillota</taxon>
        <taxon>Bacilli</taxon>
        <taxon>Bacillales</taxon>
        <taxon>Paenibacillaceae</taxon>
        <taxon>Paenibacillus</taxon>
    </lineage>
</organism>
<evidence type="ECO:0000313" key="1">
    <source>
        <dbReference type="EMBL" id="CAH1225236.1"/>
    </source>
</evidence>
<protein>
    <submittedName>
        <fullName evidence="1">Uncharacterized protein</fullName>
    </submittedName>
</protein>
<keyword evidence="2" id="KW-1185">Reference proteome</keyword>
<dbReference type="Proteomes" id="UP000838324">
    <property type="component" value="Unassembled WGS sequence"/>
</dbReference>
<name>A0ABM9CXD3_9BACL</name>
<dbReference type="RefSeq" id="WP_236337435.1">
    <property type="nucleotide sequence ID" value="NZ_CAKMMG010000016.1"/>
</dbReference>
<sequence length="90" mass="10189">MLMHLGDGQRGAVAHRGFNLTDAEVQFVFESASIRDEGIPTLLEFDQKYHIDTINNNLLALLQSLLHTTIFPTIKNYQLYLLLEISITVS</sequence>
<evidence type="ECO:0000313" key="2">
    <source>
        <dbReference type="Proteomes" id="UP000838324"/>
    </source>
</evidence>